<dbReference type="CDD" id="cd22269">
    <property type="entry name" value="DPBB_EG45-like"/>
    <property type="match status" value="1"/>
</dbReference>
<dbReference type="OMA" id="GIINMDY"/>
<feature type="signal peptide" evidence="1">
    <location>
        <begin position="1"/>
        <end position="25"/>
    </location>
</feature>
<dbReference type="Gramene" id="KZM87342">
    <property type="protein sequence ID" value="KZM87342"/>
    <property type="gene ID" value="DCAR_024476"/>
</dbReference>
<feature type="domain" description="RlpA-like protein double-psi beta-barrel" evidence="2">
    <location>
        <begin position="53"/>
        <end position="126"/>
    </location>
</feature>
<comment type="caution">
    <text evidence="3">The sequence shown here is derived from an EMBL/GenBank/DDBJ whole genome shotgun (WGS) entry which is preliminary data.</text>
</comment>
<dbReference type="GO" id="GO:0048046">
    <property type="term" value="C:apoplast"/>
    <property type="evidence" value="ECO:0007669"/>
    <property type="project" value="InterPro"/>
</dbReference>
<protein>
    <recommendedName>
        <fullName evidence="2">RlpA-like protein double-psi beta-barrel domain-containing protein</fullName>
    </recommendedName>
</protein>
<evidence type="ECO:0000259" key="2">
    <source>
        <dbReference type="Pfam" id="PF03330"/>
    </source>
</evidence>
<dbReference type="AlphaFoldDB" id="A0A161ZJW9"/>
<dbReference type="Pfam" id="PF03330">
    <property type="entry name" value="DPBB_1"/>
    <property type="match status" value="1"/>
</dbReference>
<dbReference type="PANTHER" id="PTHR47295">
    <property type="entry name" value="EG45-LIKE DOMAIN CONTAINING PROTEIN 1-RELATED"/>
    <property type="match status" value="1"/>
</dbReference>
<evidence type="ECO:0000256" key="1">
    <source>
        <dbReference type="SAM" id="SignalP"/>
    </source>
</evidence>
<feature type="chain" id="PRO_5007830433" description="RlpA-like protein double-psi beta-barrel domain-containing protein" evidence="1">
    <location>
        <begin position="26"/>
        <end position="127"/>
    </location>
</feature>
<dbReference type="Gene3D" id="2.40.40.10">
    <property type="entry name" value="RlpA-like domain"/>
    <property type="match status" value="1"/>
</dbReference>
<accession>A0A161ZJW9</accession>
<dbReference type="InterPro" id="IPR009009">
    <property type="entry name" value="RlpA-like_DPBB"/>
</dbReference>
<reference evidence="3" key="1">
    <citation type="journal article" date="2016" name="Nat. Genet.">
        <title>A high-quality carrot genome assembly provides new insights into carotenoid accumulation and asterid genome evolution.</title>
        <authorList>
            <person name="Iorizzo M."/>
            <person name="Ellison S."/>
            <person name="Senalik D."/>
            <person name="Zeng P."/>
            <person name="Satapoomin P."/>
            <person name="Huang J."/>
            <person name="Bowman M."/>
            <person name="Iovene M."/>
            <person name="Sanseverino W."/>
            <person name="Cavagnaro P."/>
            <person name="Yildiz M."/>
            <person name="Macko-Podgorni A."/>
            <person name="Moranska E."/>
            <person name="Grzebelus E."/>
            <person name="Grzebelus D."/>
            <person name="Ashrafi H."/>
            <person name="Zheng Z."/>
            <person name="Cheng S."/>
            <person name="Spooner D."/>
            <person name="Van Deynze A."/>
            <person name="Simon P."/>
        </authorList>
    </citation>
    <scope>NUCLEOTIDE SEQUENCE [LARGE SCALE GENOMIC DNA]</scope>
    <source>
        <tissue evidence="3">Leaf</tissue>
    </source>
</reference>
<dbReference type="PROSITE" id="PS51257">
    <property type="entry name" value="PROKAR_LIPOPROTEIN"/>
    <property type="match status" value="1"/>
</dbReference>
<dbReference type="InterPro" id="IPR044206">
    <property type="entry name" value="EGC1/2"/>
</dbReference>
<dbReference type="PANTHER" id="PTHR47295:SF2">
    <property type="entry name" value="EG45-LIKE DOMAIN CONTAINING PROTEIN 1-RELATED"/>
    <property type="match status" value="1"/>
</dbReference>
<dbReference type="EMBL" id="LNRQ01000007">
    <property type="protein sequence ID" value="KZM87342.1"/>
    <property type="molecule type" value="Genomic_DNA"/>
</dbReference>
<dbReference type="GO" id="GO:0009627">
    <property type="term" value="P:systemic acquired resistance"/>
    <property type="evidence" value="ECO:0007669"/>
    <property type="project" value="InterPro"/>
</dbReference>
<keyword evidence="1" id="KW-0732">Signal</keyword>
<dbReference type="SUPFAM" id="SSF50685">
    <property type="entry name" value="Barwin-like endoglucanases"/>
    <property type="match status" value="1"/>
</dbReference>
<evidence type="ECO:0000313" key="3">
    <source>
        <dbReference type="EMBL" id="KZM87342.1"/>
    </source>
</evidence>
<sequence length="127" mass="13831">MSFKKILSFLIFTTVLSCFISESSADIGKAMWYTPVVPTTCFGKVNQGQWVASISDDLWKQGKYKCGQSLTISCVGGQYPCKAGSKSITVKIVDHWVAPDVKFIAISKQALSSIADPLAGPIPIQFY</sequence>
<dbReference type="InterPro" id="IPR036908">
    <property type="entry name" value="RlpA-like_sf"/>
</dbReference>
<proteinExistence type="predicted"/>
<name>A0A161ZJW9_DAUCS</name>
<gene>
    <name evidence="3" type="ORF">DCAR_024476</name>
</gene>
<organism evidence="3">
    <name type="scientific">Daucus carota subsp. sativus</name>
    <name type="common">Carrot</name>
    <dbReference type="NCBI Taxonomy" id="79200"/>
    <lineage>
        <taxon>Eukaryota</taxon>
        <taxon>Viridiplantae</taxon>
        <taxon>Streptophyta</taxon>
        <taxon>Embryophyta</taxon>
        <taxon>Tracheophyta</taxon>
        <taxon>Spermatophyta</taxon>
        <taxon>Magnoliopsida</taxon>
        <taxon>eudicotyledons</taxon>
        <taxon>Gunneridae</taxon>
        <taxon>Pentapetalae</taxon>
        <taxon>asterids</taxon>
        <taxon>campanulids</taxon>
        <taxon>Apiales</taxon>
        <taxon>Apiaceae</taxon>
        <taxon>Apioideae</taxon>
        <taxon>Scandiceae</taxon>
        <taxon>Daucinae</taxon>
        <taxon>Daucus</taxon>
        <taxon>Daucus sect. Daucus</taxon>
    </lineage>
</organism>